<protein>
    <submittedName>
        <fullName evidence="2">Sarcosine oxidase subunit alpha</fullName>
        <ecNumber evidence="2">1.5.3.1</ecNumber>
    </submittedName>
</protein>
<dbReference type="AlphaFoldDB" id="A0A7W9AJJ4"/>
<dbReference type="GO" id="GO:0051536">
    <property type="term" value="F:iron-sulfur cluster binding"/>
    <property type="evidence" value="ECO:0007669"/>
    <property type="project" value="InterPro"/>
</dbReference>
<dbReference type="EMBL" id="JACIJC010000004">
    <property type="protein sequence ID" value="MBB5686864.1"/>
    <property type="molecule type" value="Genomic_DNA"/>
</dbReference>
<dbReference type="GO" id="GO:0008115">
    <property type="term" value="F:sarcosine oxidase activity"/>
    <property type="evidence" value="ECO:0007669"/>
    <property type="project" value="UniProtKB-EC"/>
</dbReference>
<keyword evidence="1 2" id="KW-0560">Oxidoreductase</keyword>
<dbReference type="Proteomes" id="UP000549617">
    <property type="component" value="Unassembled WGS sequence"/>
</dbReference>
<dbReference type="Pfam" id="PF13510">
    <property type="entry name" value="Fer2_4"/>
    <property type="match status" value="1"/>
</dbReference>
<dbReference type="InterPro" id="IPR042204">
    <property type="entry name" value="2Fe-2S-bd_N"/>
</dbReference>
<accession>A0A7W9AJJ4</accession>
<organism evidence="2 3">
    <name type="scientific">Sphingobium boeckii</name>
    <dbReference type="NCBI Taxonomy" id="1082345"/>
    <lineage>
        <taxon>Bacteria</taxon>
        <taxon>Pseudomonadati</taxon>
        <taxon>Pseudomonadota</taxon>
        <taxon>Alphaproteobacteria</taxon>
        <taxon>Sphingomonadales</taxon>
        <taxon>Sphingomonadaceae</taxon>
        <taxon>Sphingobium</taxon>
    </lineage>
</organism>
<evidence type="ECO:0000256" key="1">
    <source>
        <dbReference type="ARBA" id="ARBA00023002"/>
    </source>
</evidence>
<proteinExistence type="predicted"/>
<reference evidence="2 3" key="1">
    <citation type="submission" date="2020-08" db="EMBL/GenBank/DDBJ databases">
        <title>Genomic Encyclopedia of Type Strains, Phase IV (KMG-IV): sequencing the most valuable type-strain genomes for metagenomic binning, comparative biology and taxonomic classification.</title>
        <authorList>
            <person name="Goeker M."/>
        </authorList>
    </citation>
    <scope>NUCLEOTIDE SEQUENCE [LARGE SCALE GENOMIC DNA]</scope>
    <source>
        <strain evidence="2 3">DSM 25079</strain>
    </source>
</reference>
<evidence type="ECO:0000313" key="2">
    <source>
        <dbReference type="EMBL" id="MBB5686864.1"/>
    </source>
</evidence>
<dbReference type="RefSeq" id="WP_184019679.1">
    <property type="nucleotide sequence ID" value="NZ_JACIJC010000004.1"/>
</dbReference>
<name>A0A7W9AJJ4_9SPHN</name>
<dbReference type="SUPFAM" id="SSF54292">
    <property type="entry name" value="2Fe-2S ferredoxin-like"/>
    <property type="match status" value="1"/>
</dbReference>
<dbReference type="CDD" id="cd00207">
    <property type="entry name" value="fer2"/>
    <property type="match status" value="1"/>
</dbReference>
<dbReference type="InterPro" id="IPR001041">
    <property type="entry name" value="2Fe-2S_ferredoxin-type"/>
</dbReference>
<dbReference type="Gene3D" id="3.10.20.440">
    <property type="entry name" value="2Fe-2S iron-sulphur cluster binding domain, sarcosine oxidase, alpha subunit, N-terminal domain"/>
    <property type="match status" value="1"/>
</dbReference>
<keyword evidence="3" id="KW-1185">Reference proteome</keyword>
<dbReference type="EC" id="1.5.3.1" evidence="2"/>
<comment type="caution">
    <text evidence="2">The sequence shown here is derived from an EMBL/GenBank/DDBJ whole genome shotgun (WGS) entry which is preliminary data.</text>
</comment>
<sequence>MRIEQDVTRGAAIEISVDGIALAAFDGETIATAMLSQGMAMFRRDARGRPRGLFCNMGTCGECMVTLTAENRRVRACVTDAQNGMDIATDG</sequence>
<dbReference type="InterPro" id="IPR036010">
    <property type="entry name" value="2Fe-2S_ferredoxin-like_sf"/>
</dbReference>
<evidence type="ECO:0000313" key="3">
    <source>
        <dbReference type="Proteomes" id="UP000549617"/>
    </source>
</evidence>
<gene>
    <name evidence="2" type="ORF">FHS49_002888</name>
</gene>